<dbReference type="PANTHER" id="PTHR34300:SF1">
    <property type="entry name" value="QUEUOSINE PRECURSOR TRANSPORTER"/>
    <property type="match status" value="1"/>
</dbReference>
<comment type="subcellular location">
    <subcellularLocation>
        <location evidence="1">Cell inner membrane</location>
        <topology evidence="1">Multi-pass membrane protein</topology>
    </subcellularLocation>
</comment>
<evidence type="ECO:0000313" key="3">
    <source>
        <dbReference type="Proteomes" id="UP000009881"/>
    </source>
</evidence>
<dbReference type="eggNOG" id="COG1738">
    <property type="taxonomic scope" value="Bacteria"/>
</dbReference>
<dbReference type="AlphaFoldDB" id="K9HHY6"/>
<dbReference type="Proteomes" id="UP000009881">
    <property type="component" value="Unassembled WGS sequence"/>
</dbReference>
<feature type="transmembrane region" description="Helical" evidence="1">
    <location>
        <begin position="59"/>
        <end position="75"/>
    </location>
</feature>
<comment type="similarity">
    <text evidence="1">Belongs to the vitamin uptake transporter (VUT/ECF) (TC 2.A.88) family. Q precursor transporter subfamily.</text>
</comment>
<dbReference type="GO" id="GO:0005886">
    <property type="term" value="C:plasma membrane"/>
    <property type="evidence" value="ECO:0007669"/>
    <property type="project" value="UniProtKB-SubCell"/>
</dbReference>
<feature type="transmembrane region" description="Helical" evidence="1">
    <location>
        <begin position="119"/>
        <end position="140"/>
    </location>
</feature>
<dbReference type="STRING" id="1238182.C882_0119"/>
<dbReference type="PANTHER" id="PTHR34300">
    <property type="entry name" value="QUEUOSINE PRECURSOR TRANSPORTER-RELATED"/>
    <property type="match status" value="1"/>
</dbReference>
<dbReference type="HAMAP" id="MF_02088">
    <property type="entry name" value="Q_prec_transport"/>
    <property type="match status" value="1"/>
</dbReference>
<dbReference type="EMBL" id="ANHY01000010">
    <property type="protein sequence ID" value="EKV30038.1"/>
    <property type="molecule type" value="Genomic_DNA"/>
</dbReference>
<keyword evidence="1" id="KW-0472">Membrane</keyword>
<keyword evidence="1" id="KW-0813">Transport</keyword>
<reference evidence="2 3" key="1">
    <citation type="journal article" date="2013" name="Genome Announc.">
        <title>Draft Genome Sequence of an Alphaproteobacterium, Caenispirillum salinarum AK4(T), Isolated from a Solar Saltern.</title>
        <authorList>
            <person name="Khatri I."/>
            <person name="Singh A."/>
            <person name="Korpole S."/>
            <person name="Pinnaka A.K."/>
            <person name="Subramanian S."/>
        </authorList>
    </citation>
    <scope>NUCLEOTIDE SEQUENCE [LARGE SCALE GENOMIC DNA]</scope>
    <source>
        <strain evidence="2 3">AK4</strain>
    </source>
</reference>
<dbReference type="OrthoDB" id="7065604at2"/>
<dbReference type="RefSeq" id="WP_009540779.1">
    <property type="nucleotide sequence ID" value="NZ_ANHY01000010.1"/>
</dbReference>
<keyword evidence="1" id="KW-1003">Cell membrane</keyword>
<organism evidence="2 3">
    <name type="scientific">Caenispirillum salinarum AK4</name>
    <dbReference type="NCBI Taxonomy" id="1238182"/>
    <lineage>
        <taxon>Bacteria</taxon>
        <taxon>Pseudomonadati</taxon>
        <taxon>Pseudomonadota</taxon>
        <taxon>Alphaproteobacteria</taxon>
        <taxon>Rhodospirillales</taxon>
        <taxon>Novispirillaceae</taxon>
        <taxon>Caenispirillum</taxon>
    </lineage>
</organism>
<keyword evidence="1" id="KW-0997">Cell inner membrane</keyword>
<gene>
    <name evidence="2" type="ORF">C882_0119</name>
</gene>
<feature type="transmembrane region" description="Helical" evidence="1">
    <location>
        <begin position="29"/>
        <end position="47"/>
    </location>
</feature>
<dbReference type="InterPro" id="IPR003744">
    <property type="entry name" value="YhhQ"/>
</dbReference>
<evidence type="ECO:0000313" key="2">
    <source>
        <dbReference type="EMBL" id="EKV30038.1"/>
    </source>
</evidence>
<sequence length="172" mass="18328">MNRLVLPIAAMTAVVVASNVLVQYPINDWLTWGALTYPFAFLITDLTNRAAGAPAARRVVTIGFLIAVVMSAFLATPRIAAASGAAFLTAQLLDVYLFDRLRNVGKWWTAPLLSSSVGSALDTAVFFAGAFAFTAVPWVTLGLGDYAVKLGLALLMLIPFRLAIRTVLAKPA</sequence>
<protein>
    <recommendedName>
        <fullName evidence="1">Probable queuosine precursor transporter</fullName>
        <shortName evidence="1">Q precursor transporter</shortName>
    </recommendedName>
</protein>
<name>K9HHY6_9PROT</name>
<comment type="function">
    <text evidence="1">Involved in the import of queuosine (Q) precursors, required for Q precursor salvage.</text>
</comment>
<comment type="caution">
    <text evidence="2">The sequence shown here is derived from an EMBL/GenBank/DDBJ whole genome shotgun (WGS) entry which is preliminary data.</text>
</comment>
<dbReference type="Pfam" id="PF02592">
    <property type="entry name" value="Vut_1"/>
    <property type="match status" value="1"/>
</dbReference>
<feature type="transmembrane region" description="Helical" evidence="1">
    <location>
        <begin position="146"/>
        <end position="164"/>
    </location>
</feature>
<evidence type="ECO:0000256" key="1">
    <source>
        <dbReference type="HAMAP-Rule" id="MF_02088"/>
    </source>
</evidence>
<dbReference type="PATRIC" id="fig|1238182.3.peg.2335"/>
<keyword evidence="1" id="KW-1133">Transmembrane helix</keyword>
<dbReference type="GO" id="GO:0022857">
    <property type="term" value="F:transmembrane transporter activity"/>
    <property type="evidence" value="ECO:0007669"/>
    <property type="project" value="UniProtKB-UniRule"/>
</dbReference>
<keyword evidence="3" id="KW-1185">Reference proteome</keyword>
<accession>K9HHY6</accession>
<dbReference type="NCBIfam" id="TIGR00697">
    <property type="entry name" value="queuosine precursor transporter"/>
    <property type="match status" value="1"/>
</dbReference>
<proteinExistence type="inferred from homology"/>
<keyword evidence="1" id="KW-0812">Transmembrane</keyword>